<gene>
    <name evidence="2" type="ORF">LFW2832_00620</name>
</gene>
<comment type="caution">
    <text evidence="2">The sequence shown here is derived from an EMBL/GenBank/DDBJ whole genome shotgun (WGS) entry which is preliminary data.</text>
</comment>
<dbReference type="AlphaFoldDB" id="A0A5E4LVQ1"/>
<protein>
    <submittedName>
        <fullName evidence="2">Uncharacterized protein</fullName>
    </submittedName>
</protein>
<name>A0A5E4LVQ1_9ARCH</name>
<proteinExistence type="predicted"/>
<sequence>MTVAARVADGSDQKVGDKTRREFSVVVGNGPTRPQDRTPAGRTFGGACFFGAGEPLPGEGLWTKPKNDNGNGGPTKKNDDRKTGPPEVDGVDTSMMHIGP</sequence>
<dbReference type="Proteomes" id="UP000789941">
    <property type="component" value="Unassembled WGS sequence"/>
</dbReference>
<organism evidence="2 3">
    <name type="scientific">Candidatus Bilamarchaeum dharawalense</name>
    <dbReference type="NCBI Taxonomy" id="2885759"/>
    <lineage>
        <taxon>Archaea</taxon>
        <taxon>Candidatus Micrarchaeota</taxon>
        <taxon>Candidatus Micrarchaeia</taxon>
        <taxon>Candidatus Anstonellales</taxon>
        <taxon>Candidatus Bilamarchaeaceae</taxon>
        <taxon>Candidatus Bilamarchaeum</taxon>
    </lineage>
</organism>
<evidence type="ECO:0000256" key="1">
    <source>
        <dbReference type="SAM" id="MobiDB-lite"/>
    </source>
</evidence>
<reference evidence="2 3" key="1">
    <citation type="submission" date="2019-08" db="EMBL/GenBank/DDBJ databases">
        <authorList>
            <person name="Vazquez-Campos X."/>
        </authorList>
    </citation>
    <scope>NUCLEOTIDE SEQUENCE [LARGE SCALE GENOMIC DNA]</scope>
    <source>
        <strain evidence="2">LFW-283_2</strain>
    </source>
</reference>
<evidence type="ECO:0000313" key="3">
    <source>
        <dbReference type="Proteomes" id="UP000789941"/>
    </source>
</evidence>
<accession>A0A5E4LVQ1</accession>
<feature type="region of interest" description="Disordered" evidence="1">
    <location>
        <begin position="55"/>
        <end position="100"/>
    </location>
</feature>
<evidence type="ECO:0000313" key="2">
    <source>
        <dbReference type="EMBL" id="VVC03936.1"/>
    </source>
</evidence>
<dbReference type="EMBL" id="CABMJJ010000009">
    <property type="protein sequence ID" value="VVC03936.1"/>
    <property type="molecule type" value="Genomic_DNA"/>
</dbReference>